<proteinExistence type="predicted"/>
<dbReference type="EMBL" id="JAVTLL010000075">
    <property type="protein sequence ID" value="MDT7847878.1"/>
    <property type="molecule type" value="Genomic_DNA"/>
</dbReference>
<name>A0ABU3MAE6_9ACTN</name>
<accession>A0ABU3MAE6</accession>
<comment type="caution">
    <text evidence="1">The sequence shown here is derived from an EMBL/GenBank/DDBJ whole genome shotgun (WGS) entry which is preliminary data.</text>
</comment>
<organism evidence="1 2">
    <name type="scientific">Streptomyces justiciae</name>
    <dbReference type="NCBI Taxonomy" id="2780140"/>
    <lineage>
        <taxon>Bacteria</taxon>
        <taxon>Bacillati</taxon>
        <taxon>Actinomycetota</taxon>
        <taxon>Actinomycetes</taxon>
        <taxon>Kitasatosporales</taxon>
        <taxon>Streptomycetaceae</taxon>
        <taxon>Streptomyces</taxon>
    </lineage>
</organism>
<dbReference type="RefSeq" id="WP_314208098.1">
    <property type="nucleotide sequence ID" value="NZ_JAVTLL010000075.1"/>
</dbReference>
<evidence type="ECO:0000313" key="2">
    <source>
        <dbReference type="Proteomes" id="UP001257948"/>
    </source>
</evidence>
<keyword evidence="2" id="KW-1185">Reference proteome</keyword>
<evidence type="ECO:0008006" key="3">
    <source>
        <dbReference type="Google" id="ProtNLM"/>
    </source>
</evidence>
<sequence>MRDVTLGEDACRARTGSLPRALTTFRTLAISLAHLAGWTNNAAARDHYRNHPADALRQLGLTG</sequence>
<evidence type="ECO:0000313" key="1">
    <source>
        <dbReference type="EMBL" id="MDT7847878.1"/>
    </source>
</evidence>
<dbReference type="Proteomes" id="UP001257948">
    <property type="component" value="Unassembled WGS sequence"/>
</dbReference>
<reference evidence="2" key="1">
    <citation type="submission" date="2023-07" db="EMBL/GenBank/DDBJ databases">
        <title>Draft genome sequence of the endophytic actinobacterium Streptomyces justiciae WPN32, a potential antibiotic producer.</title>
        <authorList>
            <person name="Yasawong M."/>
            <person name="Pana W."/>
            <person name="Ganta P."/>
            <person name="Santapan N."/>
            <person name="Songngamsuk T."/>
            <person name="Phatcharaharikarn M."/>
            <person name="Kerdtoob S."/>
            <person name="Nantapong N."/>
        </authorList>
    </citation>
    <scope>NUCLEOTIDE SEQUENCE [LARGE SCALE GENOMIC DNA]</scope>
    <source>
        <strain evidence="2">WPN32</strain>
    </source>
</reference>
<protein>
    <recommendedName>
        <fullName evidence="3">Integrase</fullName>
    </recommendedName>
</protein>
<gene>
    <name evidence="1" type="ORF">RQC66_44980</name>
</gene>